<evidence type="ECO:0000259" key="5">
    <source>
        <dbReference type="PROSITE" id="PS51462"/>
    </source>
</evidence>
<comment type="similarity">
    <text evidence="2 4">Belongs to the Nudix hydrolase family.</text>
</comment>
<sequence>MPKKDYYNAPNAPAANSLVVAVAAVVTNDAGEVLMIERTDNGLWAIPGGAQDLGETTREAVIREVEEETGVLVEVVDVTGIYSDPSHVIAYDDGEVRQEFSITFRAKPVGGERRTSSESKRVEWVPGARMPSLNIHPSVRLRIDHALENRRRPYLS</sequence>
<dbReference type="RefSeq" id="WP_344131752.1">
    <property type="nucleotide sequence ID" value="NZ_BAAARA010000008.1"/>
</dbReference>
<proteinExistence type="inferred from homology"/>
<dbReference type="PROSITE" id="PS51462">
    <property type="entry name" value="NUDIX"/>
    <property type="match status" value="1"/>
</dbReference>
<dbReference type="Gene3D" id="3.90.79.10">
    <property type="entry name" value="Nucleoside Triphosphate Pyrophosphohydrolase"/>
    <property type="match status" value="1"/>
</dbReference>
<evidence type="ECO:0000256" key="2">
    <source>
        <dbReference type="ARBA" id="ARBA00005582"/>
    </source>
</evidence>
<dbReference type="InterPro" id="IPR000086">
    <property type="entry name" value="NUDIX_hydrolase_dom"/>
</dbReference>
<protein>
    <submittedName>
        <fullName evidence="6">NUDIX domain-containing protein</fullName>
    </submittedName>
</protein>
<evidence type="ECO:0000313" key="6">
    <source>
        <dbReference type="EMBL" id="GAA2349708.1"/>
    </source>
</evidence>
<organism evidence="6 7">
    <name type="scientific">Saccharopolyspora halophila</name>
    <dbReference type="NCBI Taxonomy" id="405551"/>
    <lineage>
        <taxon>Bacteria</taxon>
        <taxon>Bacillati</taxon>
        <taxon>Actinomycetota</taxon>
        <taxon>Actinomycetes</taxon>
        <taxon>Pseudonocardiales</taxon>
        <taxon>Pseudonocardiaceae</taxon>
        <taxon>Saccharopolyspora</taxon>
    </lineage>
</organism>
<dbReference type="InterPro" id="IPR015797">
    <property type="entry name" value="NUDIX_hydrolase-like_dom_sf"/>
</dbReference>
<dbReference type="InterPro" id="IPR020476">
    <property type="entry name" value="Nudix_hydrolase"/>
</dbReference>
<comment type="caution">
    <text evidence="6">The sequence shown here is derived from an EMBL/GenBank/DDBJ whole genome shotgun (WGS) entry which is preliminary data.</text>
</comment>
<keyword evidence="7" id="KW-1185">Reference proteome</keyword>
<dbReference type="PRINTS" id="PR00502">
    <property type="entry name" value="NUDIXFAMILY"/>
</dbReference>
<evidence type="ECO:0000256" key="3">
    <source>
        <dbReference type="ARBA" id="ARBA00022801"/>
    </source>
</evidence>
<dbReference type="SUPFAM" id="SSF55811">
    <property type="entry name" value="Nudix"/>
    <property type="match status" value="1"/>
</dbReference>
<keyword evidence="3 4" id="KW-0378">Hydrolase</keyword>
<gene>
    <name evidence="6" type="ORF">GCM10009854_29270</name>
</gene>
<feature type="domain" description="Nudix hydrolase" evidence="5">
    <location>
        <begin position="17"/>
        <end position="147"/>
    </location>
</feature>
<dbReference type="PROSITE" id="PS00893">
    <property type="entry name" value="NUDIX_BOX"/>
    <property type="match status" value="1"/>
</dbReference>
<accession>A0ABN3GEE0</accession>
<evidence type="ECO:0000256" key="1">
    <source>
        <dbReference type="ARBA" id="ARBA00001946"/>
    </source>
</evidence>
<comment type="cofactor">
    <cofactor evidence="1">
        <name>Mg(2+)</name>
        <dbReference type="ChEBI" id="CHEBI:18420"/>
    </cofactor>
</comment>
<dbReference type="InterPro" id="IPR020084">
    <property type="entry name" value="NUDIX_hydrolase_CS"/>
</dbReference>
<dbReference type="EMBL" id="BAAARA010000008">
    <property type="protein sequence ID" value="GAA2349708.1"/>
    <property type="molecule type" value="Genomic_DNA"/>
</dbReference>
<dbReference type="Proteomes" id="UP001501218">
    <property type="component" value="Unassembled WGS sequence"/>
</dbReference>
<evidence type="ECO:0000313" key="7">
    <source>
        <dbReference type="Proteomes" id="UP001501218"/>
    </source>
</evidence>
<dbReference type="PANTHER" id="PTHR43046:SF16">
    <property type="entry name" value="ADP-RIBOSE PYROPHOSPHATASE YJHB-RELATED"/>
    <property type="match status" value="1"/>
</dbReference>
<dbReference type="Pfam" id="PF00293">
    <property type="entry name" value="NUDIX"/>
    <property type="match status" value="1"/>
</dbReference>
<name>A0ABN3GEE0_9PSEU</name>
<dbReference type="PANTHER" id="PTHR43046">
    <property type="entry name" value="GDP-MANNOSE MANNOSYL HYDROLASE"/>
    <property type="match status" value="1"/>
</dbReference>
<evidence type="ECO:0000256" key="4">
    <source>
        <dbReference type="RuleBase" id="RU003476"/>
    </source>
</evidence>
<reference evidence="6 7" key="1">
    <citation type="journal article" date="2019" name="Int. J. Syst. Evol. Microbiol.">
        <title>The Global Catalogue of Microorganisms (GCM) 10K type strain sequencing project: providing services to taxonomists for standard genome sequencing and annotation.</title>
        <authorList>
            <consortium name="The Broad Institute Genomics Platform"/>
            <consortium name="The Broad Institute Genome Sequencing Center for Infectious Disease"/>
            <person name="Wu L."/>
            <person name="Ma J."/>
        </authorList>
    </citation>
    <scope>NUCLEOTIDE SEQUENCE [LARGE SCALE GENOMIC DNA]</scope>
    <source>
        <strain evidence="6 7">JCM 16221</strain>
    </source>
</reference>